<dbReference type="Gene3D" id="2.160.20.10">
    <property type="entry name" value="Single-stranded right-handed beta-helix, Pectin lyase-like"/>
    <property type="match status" value="1"/>
</dbReference>
<dbReference type="InterPro" id="IPR011050">
    <property type="entry name" value="Pectin_lyase_fold/virulence"/>
</dbReference>
<evidence type="ECO:0000256" key="2">
    <source>
        <dbReference type="ARBA" id="ARBA00005184"/>
    </source>
</evidence>
<keyword evidence="7 11" id="KW-0378">Hydrolase</keyword>
<comment type="similarity">
    <text evidence="3">Belongs to the pectinesterase family.</text>
</comment>
<evidence type="ECO:0000256" key="9">
    <source>
        <dbReference type="ARBA" id="ARBA00047928"/>
    </source>
</evidence>
<accession>A0A3F2RCC6</accession>
<dbReference type="EMBL" id="MBDO02000730">
    <property type="protein sequence ID" value="RLN52586.1"/>
    <property type="molecule type" value="Genomic_DNA"/>
</dbReference>
<dbReference type="GO" id="GO:0042545">
    <property type="term" value="P:cell wall modification"/>
    <property type="evidence" value="ECO:0007669"/>
    <property type="project" value="UniProtKB-UniRule"/>
</dbReference>
<dbReference type="SUPFAM" id="SSF51126">
    <property type="entry name" value="Pectin lyase-like"/>
    <property type="match status" value="1"/>
</dbReference>
<dbReference type="InterPro" id="IPR012334">
    <property type="entry name" value="Pectin_lyas_fold"/>
</dbReference>
<dbReference type="Proteomes" id="UP000284657">
    <property type="component" value="Unassembled WGS sequence"/>
</dbReference>
<comment type="pathway">
    <text evidence="2 11">Glycan metabolism; pectin degradation; 2-dehydro-3-deoxy-D-gluconate from pectin: step 1/5.</text>
</comment>
<dbReference type="NCBIfam" id="TIGR02182">
    <property type="entry name" value="GRXB"/>
    <property type="match status" value="1"/>
</dbReference>
<evidence type="ECO:0000256" key="1">
    <source>
        <dbReference type="ARBA" id="ARBA00004613"/>
    </source>
</evidence>
<dbReference type="InterPro" id="IPR011901">
    <property type="entry name" value="Grx2"/>
</dbReference>
<dbReference type="SUPFAM" id="SSF47616">
    <property type="entry name" value="GST C-terminal domain-like"/>
    <property type="match status" value="1"/>
</dbReference>
<dbReference type="Gene3D" id="3.40.30.10">
    <property type="entry name" value="Glutaredoxin"/>
    <property type="match status" value="1"/>
</dbReference>
<dbReference type="PANTHER" id="PTHR31321:SF57">
    <property type="entry name" value="PECTINESTERASE 53-RELATED"/>
    <property type="match status" value="1"/>
</dbReference>
<feature type="domain" description="GST N-terminal" evidence="12">
    <location>
        <begin position="43"/>
        <end position="121"/>
    </location>
</feature>
<dbReference type="EMBL" id="MBAD02001656">
    <property type="protein sequence ID" value="RLN52678.1"/>
    <property type="molecule type" value="Genomic_DNA"/>
</dbReference>
<keyword evidence="6" id="KW-0732">Signal</keyword>
<dbReference type="UniPathway" id="UPA00545">
    <property type="reaction ID" value="UER00823"/>
</dbReference>
<dbReference type="Proteomes" id="UP000277300">
    <property type="component" value="Unassembled WGS sequence"/>
</dbReference>
<dbReference type="NCBIfam" id="NF007702">
    <property type="entry name" value="PRK10387.1"/>
    <property type="match status" value="1"/>
</dbReference>
<dbReference type="FunFam" id="2.160.20.10:FF:000014">
    <property type="entry name" value="Pectinesterase"/>
    <property type="match status" value="1"/>
</dbReference>
<dbReference type="SUPFAM" id="SSF52833">
    <property type="entry name" value="Thioredoxin-like"/>
    <property type="match status" value="1"/>
</dbReference>
<dbReference type="PANTHER" id="PTHR31321">
    <property type="entry name" value="ACYL-COA THIOESTER HYDROLASE YBHC-RELATED"/>
    <property type="match status" value="1"/>
</dbReference>
<dbReference type="Pfam" id="PF13417">
    <property type="entry name" value="GST_N_3"/>
    <property type="match status" value="1"/>
</dbReference>
<dbReference type="InterPro" id="IPR004045">
    <property type="entry name" value="Glutathione_S-Trfase_N"/>
</dbReference>
<dbReference type="CDD" id="cd03199">
    <property type="entry name" value="GST_C_GRX2"/>
    <property type="match status" value="1"/>
</dbReference>
<gene>
    <name evidence="14" type="ORF">BBJ29_009893</name>
    <name evidence="13" type="ORF">BBP00_00009576</name>
</gene>
<dbReference type="GO" id="GO:0030599">
    <property type="term" value="F:pectinesterase activity"/>
    <property type="evidence" value="ECO:0007669"/>
    <property type="project" value="UniProtKB-UniRule"/>
</dbReference>
<dbReference type="Pfam" id="PF01095">
    <property type="entry name" value="Pectinesterase"/>
    <property type="match status" value="1"/>
</dbReference>
<dbReference type="PROSITE" id="PS00195">
    <property type="entry name" value="GLUTAREDOXIN_1"/>
    <property type="match status" value="1"/>
</dbReference>
<dbReference type="AlphaFoldDB" id="A0A3F2RCC6"/>
<dbReference type="GO" id="GO:0005829">
    <property type="term" value="C:cytosol"/>
    <property type="evidence" value="ECO:0007669"/>
    <property type="project" value="InterPro"/>
</dbReference>
<organism evidence="13 15">
    <name type="scientific">Phytophthora kernoviae</name>
    <dbReference type="NCBI Taxonomy" id="325452"/>
    <lineage>
        <taxon>Eukaryota</taxon>
        <taxon>Sar</taxon>
        <taxon>Stramenopiles</taxon>
        <taxon>Oomycota</taxon>
        <taxon>Peronosporomycetes</taxon>
        <taxon>Peronosporales</taxon>
        <taxon>Peronosporaceae</taxon>
        <taxon>Phytophthora</taxon>
    </lineage>
</organism>
<evidence type="ECO:0000256" key="4">
    <source>
        <dbReference type="ARBA" id="ARBA00013229"/>
    </source>
</evidence>
<reference evidence="15 16" key="1">
    <citation type="submission" date="2018-07" db="EMBL/GenBank/DDBJ databases">
        <title>Genome sequencing of oomycete isolates from Chile give support for New Zealand origin for Phytophthora kernoviae and make available the first Nothophytophthora sp. genome.</title>
        <authorList>
            <person name="Studholme D.J."/>
            <person name="Sanfuentes E."/>
            <person name="Panda P."/>
            <person name="Hill R."/>
            <person name="Sambles C."/>
            <person name="Grant M."/>
            <person name="Williams N.M."/>
            <person name="Mcdougal R.L."/>
        </authorList>
    </citation>
    <scope>NUCLEOTIDE SEQUENCE [LARGE SCALE GENOMIC DNA]</scope>
    <source>
        <strain evidence="13">Chile6</strain>
        <strain evidence="14">Chile7</strain>
    </source>
</reference>
<comment type="subcellular location">
    <subcellularLocation>
        <location evidence="1">Secreted</location>
    </subcellularLocation>
</comment>
<dbReference type="InterPro" id="IPR000070">
    <property type="entry name" value="Pectinesterase_cat"/>
</dbReference>
<dbReference type="Gene3D" id="1.20.1050.10">
    <property type="match status" value="1"/>
</dbReference>
<evidence type="ECO:0000256" key="8">
    <source>
        <dbReference type="ARBA" id="ARBA00023085"/>
    </source>
</evidence>
<dbReference type="InterPro" id="IPR036282">
    <property type="entry name" value="Glutathione-S-Trfase_C_sf"/>
</dbReference>
<evidence type="ECO:0000256" key="10">
    <source>
        <dbReference type="PROSITE-ProRule" id="PRU10040"/>
    </source>
</evidence>
<dbReference type="InterPro" id="IPR011767">
    <property type="entry name" value="GLR_AS"/>
</dbReference>
<comment type="catalytic activity">
    <reaction evidence="9 11">
        <text>[(1-&gt;4)-alpha-D-galacturonosyl methyl ester](n) + n H2O = [(1-&gt;4)-alpha-D-galacturonosyl](n) + n methanol + n H(+)</text>
        <dbReference type="Rhea" id="RHEA:22380"/>
        <dbReference type="Rhea" id="RHEA-COMP:14570"/>
        <dbReference type="Rhea" id="RHEA-COMP:14573"/>
        <dbReference type="ChEBI" id="CHEBI:15377"/>
        <dbReference type="ChEBI" id="CHEBI:15378"/>
        <dbReference type="ChEBI" id="CHEBI:17790"/>
        <dbReference type="ChEBI" id="CHEBI:140522"/>
        <dbReference type="ChEBI" id="CHEBI:140523"/>
        <dbReference type="EC" id="3.1.1.11"/>
    </reaction>
</comment>
<name>A0A3F2RCC6_9STRA</name>
<evidence type="ECO:0000313" key="13">
    <source>
        <dbReference type="EMBL" id="RLN52586.1"/>
    </source>
</evidence>
<comment type="caution">
    <text evidence="13">The sequence shown here is derived from an EMBL/GenBank/DDBJ whole genome shotgun (WGS) entry which is preliminary data.</text>
</comment>
<evidence type="ECO:0000313" key="14">
    <source>
        <dbReference type="EMBL" id="RLN52678.1"/>
    </source>
</evidence>
<evidence type="ECO:0000256" key="5">
    <source>
        <dbReference type="ARBA" id="ARBA00022525"/>
    </source>
</evidence>
<dbReference type="InterPro" id="IPR036249">
    <property type="entry name" value="Thioredoxin-like_sf"/>
</dbReference>
<dbReference type="OrthoDB" id="1738954at2759"/>
<dbReference type="PROSITE" id="PS00503">
    <property type="entry name" value="PECTINESTERASE_2"/>
    <property type="match status" value="1"/>
</dbReference>
<evidence type="ECO:0000259" key="12">
    <source>
        <dbReference type="PROSITE" id="PS50404"/>
    </source>
</evidence>
<evidence type="ECO:0000256" key="6">
    <source>
        <dbReference type="ARBA" id="ARBA00022729"/>
    </source>
</evidence>
<dbReference type="Pfam" id="PF04399">
    <property type="entry name" value="Glutaredoxin2_C"/>
    <property type="match status" value="1"/>
</dbReference>
<sequence>MSDMAKIGAAVTVGAALGAAVKSVWGLARVEAISSKGSKNEKPALTLFVYDHCPFCSRARVILGLKGVPHELAFMANHDKVTPMELVGEKQAPIIQLPSGKSFTESMDIIKYVDENYGGPSILAPPSGREDIKKWIEESAHVFHVLYHPRVHKAPFAELAQQESRDYFRAKKEKSMGPFEEALKRSPQLVEEVNVFLEKLATMFYSDHSVNKTLGYDDIDLFGRLRCLTLVRGIKWPSNVREFLNYMSETGDVSLLDNMAIRRTWVLHTFALPLVVFASLATSALAVIDDACSGPNARTEPPAGAIVVDATGVYEGSFETVSEGVENLNRKTTKEQTIFVMPGVYHEQVHILPMAGPLVLQGYTCDAMSYEDNEVTITQAKAQKDIAAEVTRGRNDLTSTVRFKSDNVKVYNLNIANTAGNVGQALAVNVGGTDYGFYACNFTGYQDTLLANKGRELFARSYISGAVDFIFGAYATAWFESCDIEVVGKGCITANGRDTESNPSWFVFNNAVVFGDTAAGSNYLGRPWRPYARVVWQNSKLGDVINPKGWSTWDTTSGTDNVYYGEFNNTGPGATPDKRVDFSGQRKKALGIDRILGEDYDTEWWVDTDYL</sequence>
<dbReference type="PROSITE" id="PS50404">
    <property type="entry name" value="GST_NTER"/>
    <property type="match status" value="1"/>
</dbReference>
<evidence type="ECO:0000313" key="16">
    <source>
        <dbReference type="Proteomes" id="UP000284657"/>
    </source>
</evidence>
<dbReference type="InterPro" id="IPR007494">
    <property type="entry name" value="Glutaredoxin2_C"/>
</dbReference>
<dbReference type="GO" id="GO:0005576">
    <property type="term" value="C:extracellular region"/>
    <property type="evidence" value="ECO:0007669"/>
    <property type="project" value="UniProtKB-SubCell"/>
</dbReference>
<dbReference type="InterPro" id="IPR033131">
    <property type="entry name" value="Pectinesterase_Asp_AS"/>
</dbReference>
<evidence type="ECO:0000256" key="11">
    <source>
        <dbReference type="RuleBase" id="RU000589"/>
    </source>
</evidence>
<proteinExistence type="inferred from homology"/>
<evidence type="ECO:0000256" key="3">
    <source>
        <dbReference type="ARBA" id="ARBA00008891"/>
    </source>
</evidence>
<evidence type="ECO:0000256" key="7">
    <source>
        <dbReference type="ARBA" id="ARBA00022801"/>
    </source>
</evidence>
<dbReference type="GO" id="GO:0045490">
    <property type="term" value="P:pectin catabolic process"/>
    <property type="evidence" value="ECO:0007669"/>
    <property type="project" value="UniProtKB-UniRule"/>
</dbReference>
<protein>
    <recommendedName>
        <fullName evidence="4 11">Pectinesterase</fullName>
        <ecNumber evidence="4 11">3.1.1.11</ecNumber>
    </recommendedName>
</protein>
<dbReference type="EC" id="3.1.1.11" evidence="4 11"/>
<evidence type="ECO:0000313" key="15">
    <source>
        <dbReference type="Proteomes" id="UP000277300"/>
    </source>
</evidence>
<keyword evidence="8 11" id="KW-0063">Aspartyl esterase</keyword>
<feature type="active site" evidence="10">
    <location>
        <position position="468"/>
    </location>
</feature>
<keyword evidence="5" id="KW-0964">Secreted</keyword>